<gene>
    <name evidence="10" type="primary">TRPC7_3</name>
    <name evidence="10" type="ORF">Ciccas_011517</name>
</gene>
<dbReference type="AlphaFoldDB" id="A0ABD2PS73"/>
<keyword evidence="4 8" id="KW-1133">Transmembrane helix</keyword>
<keyword evidence="2" id="KW-0813">Transport</keyword>
<keyword evidence="7" id="KW-0407">Ion channel</keyword>
<evidence type="ECO:0000256" key="7">
    <source>
        <dbReference type="ARBA" id="ARBA00023303"/>
    </source>
</evidence>
<evidence type="ECO:0000256" key="4">
    <source>
        <dbReference type="ARBA" id="ARBA00022989"/>
    </source>
</evidence>
<dbReference type="GO" id="GO:0016020">
    <property type="term" value="C:membrane"/>
    <property type="evidence" value="ECO:0007669"/>
    <property type="project" value="UniProtKB-SubCell"/>
</dbReference>
<keyword evidence="11" id="KW-1185">Reference proteome</keyword>
<comment type="subcellular location">
    <subcellularLocation>
        <location evidence="1">Membrane</location>
        <topology evidence="1">Multi-pass membrane protein</topology>
    </subcellularLocation>
</comment>
<evidence type="ECO:0000256" key="5">
    <source>
        <dbReference type="ARBA" id="ARBA00023065"/>
    </source>
</evidence>
<sequence length="208" mass="23791">RFEWEADDPEIVADVLFAVANVISFARTTYLMPAFEALGPLQISFTRMLFDIVRFMVLYVLVLFAFMVGLHNLYWYYGRPIPAYNEKHQVVNTTSTQMFGGLQQTLYSLFWSMFSQISVKDMPLKLPLNVTNRNMSEYYIDSDRKPTNVVDNVGMILLAVYHGIIIIVLVNMLIAMMSHSFETIQVSLCQLALLGLALSSKQISDYSK</sequence>
<protein>
    <submittedName>
        <fullName evidence="10">Short transient receptor putative channel 7</fullName>
    </submittedName>
</protein>
<evidence type="ECO:0000259" key="9">
    <source>
        <dbReference type="Pfam" id="PF00520"/>
    </source>
</evidence>
<evidence type="ECO:0000313" key="10">
    <source>
        <dbReference type="EMBL" id="KAL3309928.1"/>
    </source>
</evidence>
<dbReference type="Pfam" id="PF00520">
    <property type="entry name" value="Ion_trans"/>
    <property type="match status" value="1"/>
</dbReference>
<dbReference type="GO" id="GO:0034220">
    <property type="term" value="P:monoatomic ion transmembrane transport"/>
    <property type="evidence" value="ECO:0007669"/>
    <property type="project" value="UniProtKB-KW"/>
</dbReference>
<keyword evidence="3 8" id="KW-0812">Transmembrane</keyword>
<evidence type="ECO:0000256" key="3">
    <source>
        <dbReference type="ARBA" id="ARBA00022692"/>
    </source>
</evidence>
<keyword evidence="10" id="KW-0675">Receptor</keyword>
<feature type="transmembrane region" description="Helical" evidence="8">
    <location>
        <begin position="12"/>
        <end position="32"/>
    </location>
</feature>
<accession>A0ABD2PS73</accession>
<feature type="non-terminal residue" evidence="10">
    <location>
        <position position="1"/>
    </location>
</feature>
<dbReference type="InterPro" id="IPR002153">
    <property type="entry name" value="TRPC_channel"/>
</dbReference>
<evidence type="ECO:0000256" key="1">
    <source>
        <dbReference type="ARBA" id="ARBA00004141"/>
    </source>
</evidence>
<organism evidence="10 11">
    <name type="scientific">Cichlidogyrus casuarinus</name>
    <dbReference type="NCBI Taxonomy" id="1844966"/>
    <lineage>
        <taxon>Eukaryota</taxon>
        <taxon>Metazoa</taxon>
        <taxon>Spiralia</taxon>
        <taxon>Lophotrochozoa</taxon>
        <taxon>Platyhelminthes</taxon>
        <taxon>Monogenea</taxon>
        <taxon>Monopisthocotylea</taxon>
        <taxon>Dactylogyridea</taxon>
        <taxon>Ancyrocephalidae</taxon>
        <taxon>Cichlidogyrus</taxon>
    </lineage>
</organism>
<name>A0ABD2PS73_9PLAT</name>
<dbReference type="EMBL" id="JBJKFK010003417">
    <property type="protein sequence ID" value="KAL3309928.1"/>
    <property type="molecule type" value="Genomic_DNA"/>
</dbReference>
<feature type="transmembrane region" description="Helical" evidence="8">
    <location>
        <begin position="153"/>
        <end position="177"/>
    </location>
</feature>
<evidence type="ECO:0000256" key="8">
    <source>
        <dbReference type="SAM" id="Phobius"/>
    </source>
</evidence>
<feature type="domain" description="Ion transport" evidence="9">
    <location>
        <begin position="16"/>
        <end position="185"/>
    </location>
</feature>
<feature type="transmembrane region" description="Helical" evidence="8">
    <location>
        <begin position="52"/>
        <end position="77"/>
    </location>
</feature>
<dbReference type="PANTHER" id="PTHR10117">
    <property type="entry name" value="TRANSIENT RECEPTOR POTENTIAL CHANNEL"/>
    <property type="match status" value="1"/>
</dbReference>
<evidence type="ECO:0000313" key="11">
    <source>
        <dbReference type="Proteomes" id="UP001626550"/>
    </source>
</evidence>
<proteinExistence type="predicted"/>
<reference evidence="10 11" key="1">
    <citation type="submission" date="2024-11" db="EMBL/GenBank/DDBJ databases">
        <title>Adaptive evolution of stress response genes in parasites aligns with host niche diversity.</title>
        <authorList>
            <person name="Hahn C."/>
            <person name="Resl P."/>
        </authorList>
    </citation>
    <scope>NUCLEOTIDE SEQUENCE [LARGE SCALE GENOMIC DNA]</scope>
    <source>
        <strain evidence="10">EGGRZ-B1_66</strain>
        <tissue evidence="10">Body</tissue>
    </source>
</reference>
<dbReference type="PANTHER" id="PTHR10117:SF54">
    <property type="entry name" value="TRANSIENT RECEPTOR POTENTIAL-GAMMA PROTEIN"/>
    <property type="match status" value="1"/>
</dbReference>
<dbReference type="Proteomes" id="UP001626550">
    <property type="component" value="Unassembled WGS sequence"/>
</dbReference>
<keyword evidence="5" id="KW-0406">Ion transport</keyword>
<evidence type="ECO:0000256" key="6">
    <source>
        <dbReference type="ARBA" id="ARBA00023136"/>
    </source>
</evidence>
<keyword evidence="6 8" id="KW-0472">Membrane</keyword>
<dbReference type="InterPro" id="IPR005821">
    <property type="entry name" value="Ion_trans_dom"/>
</dbReference>
<comment type="caution">
    <text evidence="10">The sequence shown here is derived from an EMBL/GenBank/DDBJ whole genome shotgun (WGS) entry which is preliminary data.</text>
</comment>
<evidence type="ECO:0000256" key="2">
    <source>
        <dbReference type="ARBA" id="ARBA00022448"/>
    </source>
</evidence>